<evidence type="ECO:0000313" key="1">
    <source>
        <dbReference type="EMBL" id="EFW91619.1"/>
    </source>
</evidence>
<dbReference type="AlphaFoldDB" id="E7QVA1"/>
<dbReference type="STRING" id="797209.GCA_000376445_03752"/>
<reference evidence="2" key="2">
    <citation type="submission" date="2016-11" db="EMBL/GenBank/DDBJ databases">
        <authorList>
            <person name="Jaros S."/>
            <person name="Januszkiewicz K."/>
            <person name="Wedrychowicz H."/>
        </authorList>
    </citation>
    <scope>NUCLEOTIDE SEQUENCE [LARGE SCALE GENOMIC DNA]</scope>
    <source>
        <strain evidence="2">DX253</strain>
    </source>
</reference>
<gene>
    <name evidence="2" type="ORF">SAMN05444342_3344</name>
    <name evidence="1" type="ORF">ZOD2009_13686</name>
</gene>
<dbReference type="EMBL" id="AEMG01000013">
    <property type="protein sequence ID" value="EFW91619.1"/>
    <property type="molecule type" value="Genomic_DNA"/>
</dbReference>
<dbReference type="EMBL" id="FRAN01000005">
    <property type="protein sequence ID" value="SHL22768.1"/>
    <property type="molecule type" value="Genomic_DNA"/>
</dbReference>
<accession>E7QVA1</accession>
<proteinExistence type="predicted"/>
<reference evidence="4" key="3">
    <citation type="submission" date="2016-11" db="EMBL/GenBank/DDBJ databases">
        <authorList>
            <person name="Varghese N."/>
            <person name="Submissions S."/>
        </authorList>
    </citation>
    <scope>NUCLEOTIDE SEQUENCE [LARGE SCALE GENOMIC DNA]</scope>
    <source>
        <strain evidence="4">DX253</strain>
    </source>
</reference>
<dbReference type="RefSeq" id="WP_007980704.1">
    <property type="nucleotide sequence ID" value="NZ_AEMG01000013.1"/>
</dbReference>
<reference evidence="1 3" key="1">
    <citation type="journal article" date="2014" name="ISME J.">
        <title>Trehalose/2-sulfotrehalose biosynthesis and glycine-betaine uptake are widely spread mechanisms for osmoadaptation in the Halobacteriales.</title>
        <authorList>
            <person name="Youssef N.H."/>
            <person name="Savage-Ashlock K.N."/>
            <person name="McCully A.L."/>
            <person name="Luedtke B."/>
            <person name="Shaw E.I."/>
            <person name="Hoff W.D."/>
            <person name="Elshahed M.S."/>
        </authorList>
    </citation>
    <scope>NUCLEOTIDE SEQUENCE [LARGE SCALE GENOMIC DNA]</scope>
    <source>
        <strain evidence="1 3">DX253</strain>
    </source>
</reference>
<sequence length="53" mass="5724">MASVKRTLTLLVALVGVAFAVHYALFGSLPLGKPQMLDDDVEEAELDFETATE</sequence>
<dbReference type="Proteomes" id="UP000184203">
    <property type="component" value="Unassembled WGS sequence"/>
</dbReference>
<dbReference type="Proteomes" id="UP000003751">
    <property type="component" value="Unassembled WGS sequence"/>
</dbReference>
<dbReference type="OrthoDB" id="269768at2157"/>
<evidence type="ECO:0000313" key="3">
    <source>
        <dbReference type="Proteomes" id="UP000003751"/>
    </source>
</evidence>
<dbReference type="PATRIC" id="fig|797209.4.peg.2698"/>
<protein>
    <submittedName>
        <fullName evidence="1">Uncharacterized protein</fullName>
    </submittedName>
</protein>
<keyword evidence="4" id="KW-1185">Reference proteome</keyword>
<name>E7QVA1_HALPU</name>
<evidence type="ECO:0000313" key="2">
    <source>
        <dbReference type="EMBL" id="SHL22768.1"/>
    </source>
</evidence>
<organism evidence="1 3">
    <name type="scientific">Haladaptatus paucihalophilus DX253</name>
    <dbReference type="NCBI Taxonomy" id="797209"/>
    <lineage>
        <taxon>Archaea</taxon>
        <taxon>Methanobacteriati</taxon>
        <taxon>Methanobacteriota</taxon>
        <taxon>Stenosarchaea group</taxon>
        <taxon>Halobacteria</taxon>
        <taxon>Halobacteriales</taxon>
        <taxon>Haladaptataceae</taxon>
        <taxon>Haladaptatus</taxon>
    </lineage>
</organism>
<evidence type="ECO:0000313" key="4">
    <source>
        <dbReference type="Proteomes" id="UP000184203"/>
    </source>
</evidence>